<organism evidence="1 2">
    <name type="scientific">Caerostris extrusa</name>
    <name type="common">Bark spider</name>
    <name type="synonym">Caerostris bankana</name>
    <dbReference type="NCBI Taxonomy" id="172846"/>
    <lineage>
        <taxon>Eukaryota</taxon>
        <taxon>Metazoa</taxon>
        <taxon>Ecdysozoa</taxon>
        <taxon>Arthropoda</taxon>
        <taxon>Chelicerata</taxon>
        <taxon>Arachnida</taxon>
        <taxon>Araneae</taxon>
        <taxon>Araneomorphae</taxon>
        <taxon>Entelegynae</taxon>
        <taxon>Araneoidea</taxon>
        <taxon>Araneidae</taxon>
        <taxon>Caerostris</taxon>
    </lineage>
</organism>
<evidence type="ECO:0008006" key="3">
    <source>
        <dbReference type="Google" id="ProtNLM"/>
    </source>
</evidence>
<comment type="caution">
    <text evidence="1">The sequence shown here is derived from an EMBL/GenBank/DDBJ whole genome shotgun (WGS) entry which is preliminary data.</text>
</comment>
<evidence type="ECO:0000313" key="2">
    <source>
        <dbReference type="Proteomes" id="UP001054945"/>
    </source>
</evidence>
<name>A0AAV4VJV2_CAEEX</name>
<proteinExistence type="predicted"/>
<gene>
    <name evidence="1" type="ORF">CEXT_709601</name>
</gene>
<sequence length="70" mass="8106">MVFLCYYAEAFHAAHGCSRYSRRAGSPRIGNFILCLLREEGFVLTDYFSGEDLFVQLQLEIFIDPYDCRA</sequence>
<dbReference type="EMBL" id="BPLR01014592">
    <property type="protein sequence ID" value="GIY69813.1"/>
    <property type="molecule type" value="Genomic_DNA"/>
</dbReference>
<keyword evidence="2" id="KW-1185">Reference proteome</keyword>
<evidence type="ECO:0000313" key="1">
    <source>
        <dbReference type="EMBL" id="GIY69813.1"/>
    </source>
</evidence>
<dbReference type="AlphaFoldDB" id="A0AAV4VJV2"/>
<dbReference type="Proteomes" id="UP001054945">
    <property type="component" value="Unassembled WGS sequence"/>
</dbReference>
<protein>
    <recommendedName>
        <fullName evidence="3">Maturase K</fullName>
    </recommendedName>
</protein>
<reference evidence="1 2" key="1">
    <citation type="submission" date="2021-06" db="EMBL/GenBank/DDBJ databases">
        <title>Caerostris extrusa draft genome.</title>
        <authorList>
            <person name="Kono N."/>
            <person name="Arakawa K."/>
        </authorList>
    </citation>
    <scope>NUCLEOTIDE SEQUENCE [LARGE SCALE GENOMIC DNA]</scope>
</reference>
<accession>A0AAV4VJV2</accession>